<dbReference type="GO" id="GO:0140359">
    <property type="term" value="F:ABC-type transporter activity"/>
    <property type="evidence" value="ECO:0007669"/>
    <property type="project" value="InterPro"/>
</dbReference>
<organism evidence="8 9">
    <name type="scientific">Streptomyces canus</name>
    <dbReference type="NCBI Taxonomy" id="58343"/>
    <lineage>
        <taxon>Bacteria</taxon>
        <taxon>Bacillati</taxon>
        <taxon>Actinomycetota</taxon>
        <taxon>Actinomycetes</taxon>
        <taxon>Kitasatosporales</taxon>
        <taxon>Streptomycetaceae</taxon>
        <taxon>Streptomyces</taxon>
        <taxon>Streptomyces aurantiacus group</taxon>
    </lineage>
</organism>
<dbReference type="GO" id="GO:0005886">
    <property type="term" value="C:plasma membrane"/>
    <property type="evidence" value="ECO:0007669"/>
    <property type="project" value="UniProtKB-SubCell"/>
</dbReference>
<dbReference type="SUPFAM" id="SSF90123">
    <property type="entry name" value="ABC transporter transmembrane region"/>
    <property type="match status" value="1"/>
</dbReference>
<feature type="transmembrane region" description="Helical" evidence="6">
    <location>
        <begin position="15"/>
        <end position="32"/>
    </location>
</feature>
<feature type="transmembrane region" description="Helical" evidence="6">
    <location>
        <begin position="93"/>
        <end position="110"/>
    </location>
</feature>
<reference evidence="8" key="1">
    <citation type="submission" date="2023-07" db="EMBL/GenBank/DDBJ databases">
        <title>Comparative genomics of wheat-associated soil bacteria to identify genetic determinants of phenazine resistance.</title>
        <authorList>
            <person name="Mouncey N."/>
        </authorList>
    </citation>
    <scope>NUCLEOTIDE SEQUENCE</scope>
    <source>
        <strain evidence="8">V4I22</strain>
    </source>
</reference>
<keyword evidence="2 6" id="KW-0812">Transmembrane</keyword>
<feature type="transmembrane region" description="Helical" evidence="6">
    <location>
        <begin position="116"/>
        <end position="136"/>
    </location>
</feature>
<dbReference type="InterPro" id="IPR036640">
    <property type="entry name" value="ABC1_TM_sf"/>
</dbReference>
<evidence type="ECO:0000256" key="6">
    <source>
        <dbReference type="SAM" id="Phobius"/>
    </source>
</evidence>
<keyword evidence="4 6" id="KW-0472">Membrane</keyword>
<feature type="region of interest" description="Disordered" evidence="5">
    <location>
        <begin position="167"/>
        <end position="204"/>
    </location>
</feature>
<evidence type="ECO:0000256" key="5">
    <source>
        <dbReference type="SAM" id="MobiDB-lite"/>
    </source>
</evidence>
<evidence type="ECO:0000256" key="1">
    <source>
        <dbReference type="ARBA" id="ARBA00004651"/>
    </source>
</evidence>
<dbReference type="InterPro" id="IPR011527">
    <property type="entry name" value="ABC1_TM_dom"/>
</dbReference>
<dbReference type="EMBL" id="JAUSZV010000005">
    <property type="protein sequence ID" value="MDQ0905631.1"/>
    <property type="molecule type" value="Genomic_DNA"/>
</dbReference>
<dbReference type="PROSITE" id="PS50929">
    <property type="entry name" value="ABC_TM1F"/>
    <property type="match status" value="1"/>
</dbReference>
<evidence type="ECO:0000256" key="3">
    <source>
        <dbReference type="ARBA" id="ARBA00022989"/>
    </source>
</evidence>
<feature type="domain" description="ABC transmembrane type-1" evidence="7">
    <location>
        <begin position="1"/>
        <end position="143"/>
    </location>
</feature>
<gene>
    <name evidence="8" type="ORF">QFZ22_001616</name>
</gene>
<comment type="caution">
    <text evidence="8">The sequence shown here is derived from an EMBL/GenBank/DDBJ whole genome shotgun (WGS) entry which is preliminary data.</text>
</comment>
<sequence>MARELIDDLSPDRTITGALFVMSGLVIANAVGGPGSYVLRRTAESVVLGARRALSSYLLHLRIAAVDRTEPGDLMARITSDTTLLREVTTDSLVGLGTGGLTLVATVVMTGLVDPVLLDVTLAVILAASTALGVIVPRRRRRSVVGSAQGDIPRSWPLRSSWRPLVESRPRRRGRCMRRGPPGRPGGPRCPCGRLGPRHPAAAP</sequence>
<dbReference type="Pfam" id="PF00664">
    <property type="entry name" value="ABC_membrane"/>
    <property type="match status" value="1"/>
</dbReference>
<evidence type="ECO:0000313" key="9">
    <source>
        <dbReference type="Proteomes" id="UP001234216"/>
    </source>
</evidence>
<dbReference type="Proteomes" id="UP001234216">
    <property type="component" value="Unassembled WGS sequence"/>
</dbReference>
<evidence type="ECO:0000256" key="4">
    <source>
        <dbReference type="ARBA" id="ARBA00023136"/>
    </source>
</evidence>
<proteinExistence type="predicted"/>
<keyword evidence="3 6" id="KW-1133">Transmembrane helix</keyword>
<evidence type="ECO:0000259" key="7">
    <source>
        <dbReference type="PROSITE" id="PS50929"/>
    </source>
</evidence>
<accession>A0AAW8F687</accession>
<evidence type="ECO:0000313" key="8">
    <source>
        <dbReference type="EMBL" id="MDQ0905631.1"/>
    </source>
</evidence>
<evidence type="ECO:0000256" key="2">
    <source>
        <dbReference type="ARBA" id="ARBA00022692"/>
    </source>
</evidence>
<dbReference type="GO" id="GO:0005524">
    <property type="term" value="F:ATP binding"/>
    <property type="evidence" value="ECO:0007669"/>
    <property type="project" value="InterPro"/>
</dbReference>
<name>A0AAW8F687_9ACTN</name>
<dbReference type="Gene3D" id="1.20.1560.10">
    <property type="entry name" value="ABC transporter type 1, transmembrane domain"/>
    <property type="match status" value="1"/>
</dbReference>
<comment type="subcellular location">
    <subcellularLocation>
        <location evidence="1">Cell membrane</location>
        <topology evidence="1">Multi-pass membrane protein</topology>
    </subcellularLocation>
</comment>
<dbReference type="AlphaFoldDB" id="A0AAW8F687"/>
<protein>
    <submittedName>
        <fullName evidence="8">ABC-type multidrug transport system fused ATPase/permease subunit</fullName>
    </submittedName>
</protein>